<name>A0A0E0GYZ1_ORYNI</name>
<feature type="domain" description="Gnk2-homologous" evidence="19">
    <location>
        <begin position="137"/>
        <end position="246"/>
    </location>
</feature>
<evidence type="ECO:0000256" key="1">
    <source>
        <dbReference type="ARBA" id="ARBA00004167"/>
    </source>
</evidence>
<evidence type="ECO:0000313" key="21">
    <source>
        <dbReference type="Proteomes" id="UP000006591"/>
    </source>
</evidence>
<dbReference type="InterPro" id="IPR038408">
    <property type="entry name" value="GNK2_sf"/>
</dbReference>
<feature type="domain" description="Gnk2-homologous" evidence="19">
    <location>
        <begin position="1324"/>
        <end position="1428"/>
    </location>
</feature>
<keyword evidence="2" id="KW-0723">Serine/threonine-protein kinase</keyword>
<evidence type="ECO:0000256" key="9">
    <source>
        <dbReference type="ARBA" id="ARBA00022777"/>
    </source>
</evidence>
<evidence type="ECO:0000256" key="13">
    <source>
        <dbReference type="ARBA" id="ARBA00023170"/>
    </source>
</evidence>
<feature type="domain" description="Gnk2-homologous" evidence="19">
    <location>
        <begin position="696"/>
        <end position="800"/>
    </location>
</feature>
<keyword evidence="6 17" id="KW-0732">Signal</keyword>
<feature type="transmembrane region" description="Helical" evidence="16">
    <location>
        <begin position="1584"/>
        <end position="1605"/>
    </location>
</feature>
<dbReference type="Pfam" id="PF00069">
    <property type="entry name" value="Pkinase"/>
    <property type="match status" value="1"/>
</dbReference>
<evidence type="ECO:0000256" key="17">
    <source>
        <dbReference type="SAM" id="SignalP"/>
    </source>
</evidence>
<feature type="domain" description="Gnk2-homologous" evidence="19">
    <location>
        <begin position="25"/>
        <end position="127"/>
    </location>
</feature>
<dbReference type="FunFam" id="3.30.200.20:FF:000142">
    <property type="entry name" value="Cysteine-rich receptor-like protein kinase 10"/>
    <property type="match status" value="1"/>
</dbReference>
<feature type="transmembrane region" description="Helical" evidence="16">
    <location>
        <begin position="961"/>
        <end position="984"/>
    </location>
</feature>
<dbReference type="Pfam" id="PF01657">
    <property type="entry name" value="Stress-antifung"/>
    <property type="match status" value="5"/>
</dbReference>
<dbReference type="InterPro" id="IPR008271">
    <property type="entry name" value="Ser/Thr_kinase_AS"/>
</dbReference>
<feature type="chain" id="PRO_5002361018" description="Serine/threonine-protein kinase" evidence="17">
    <location>
        <begin position="25"/>
        <end position="1955"/>
    </location>
</feature>
<dbReference type="PROSITE" id="PS51473">
    <property type="entry name" value="GNK2"/>
    <property type="match status" value="6"/>
</dbReference>
<dbReference type="CDD" id="cd23509">
    <property type="entry name" value="Gnk2-like"/>
    <property type="match status" value="6"/>
</dbReference>
<evidence type="ECO:0000313" key="20">
    <source>
        <dbReference type="EnsemblPlants" id="ONIVA04G05630.2"/>
    </source>
</evidence>
<organism evidence="20">
    <name type="scientific">Oryza nivara</name>
    <name type="common">Indian wild rice</name>
    <name type="synonym">Oryza sativa f. spontanea</name>
    <dbReference type="NCBI Taxonomy" id="4536"/>
    <lineage>
        <taxon>Eukaryota</taxon>
        <taxon>Viridiplantae</taxon>
        <taxon>Streptophyta</taxon>
        <taxon>Embryophyta</taxon>
        <taxon>Tracheophyta</taxon>
        <taxon>Spermatophyta</taxon>
        <taxon>Magnoliopsida</taxon>
        <taxon>Liliopsida</taxon>
        <taxon>Poales</taxon>
        <taxon>Poaceae</taxon>
        <taxon>BOP clade</taxon>
        <taxon>Oryzoideae</taxon>
        <taxon>Oryzeae</taxon>
        <taxon>Oryzinae</taxon>
        <taxon>Oryza</taxon>
    </lineage>
</organism>
<dbReference type="STRING" id="4536.A0A0E0GYZ1"/>
<keyword evidence="12 16" id="KW-0472">Membrane</keyword>
<dbReference type="FunFam" id="1.10.510.10:FF:000343">
    <property type="entry name" value="Cysteine-rich receptor-like protein kinase 28"/>
    <property type="match status" value="2"/>
</dbReference>
<protein>
    <recommendedName>
        <fullName evidence="22">Serine/threonine-protein kinase</fullName>
    </recommendedName>
</protein>
<dbReference type="EnsemblPlants" id="ONIVA04G05630.2">
    <property type="protein sequence ID" value="ONIVA04G05630.2"/>
    <property type="gene ID" value="ONIVA04G05630"/>
</dbReference>
<dbReference type="Pfam" id="PF07714">
    <property type="entry name" value="PK_Tyr_Ser-Thr"/>
    <property type="match status" value="3"/>
</dbReference>
<evidence type="ECO:0008006" key="22">
    <source>
        <dbReference type="Google" id="ProtNLM"/>
    </source>
</evidence>
<evidence type="ECO:0000256" key="6">
    <source>
        <dbReference type="ARBA" id="ARBA00022729"/>
    </source>
</evidence>
<dbReference type="InterPro" id="IPR002902">
    <property type="entry name" value="GNK2"/>
</dbReference>
<dbReference type="CDD" id="cd14066">
    <property type="entry name" value="STKc_IRAK"/>
    <property type="match status" value="2"/>
</dbReference>
<feature type="binding site" evidence="15">
    <location>
        <position position="379"/>
    </location>
    <ligand>
        <name>ATP</name>
        <dbReference type="ChEBI" id="CHEBI:30616"/>
    </ligand>
</feature>
<dbReference type="GO" id="GO:0009737">
    <property type="term" value="P:response to abscisic acid"/>
    <property type="evidence" value="ECO:0007669"/>
    <property type="project" value="UniProtKB-ARBA"/>
</dbReference>
<keyword evidence="8 15" id="KW-0547">Nucleotide-binding</keyword>
<keyword evidence="4" id="KW-0808">Transferase</keyword>
<keyword evidence="14" id="KW-0325">Glycoprotein</keyword>
<evidence type="ECO:0000256" key="3">
    <source>
        <dbReference type="ARBA" id="ARBA00022553"/>
    </source>
</evidence>
<dbReference type="SMART" id="SM00220">
    <property type="entry name" value="S_TKc"/>
    <property type="match status" value="3"/>
</dbReference>
<dbReference type="eggNOG" id="ENOG502QWDY">
    <property type="taxonomic scope" value="Eukaryota"/>
</dbReference>
<dbReference type="PROSITE" id="PS00107">
    <property type="entry name" value="PROTEIN_KINASE_ATP"/>
    <property type="match status" value="3"/>
</dbReference>
<feature type="domain" description="Gnk2-homologous" evidence="19">
    <location>
        <begin position="808"/>
        <end position="921"/>
    </location>
</feature>
<dbReference type="PROSITE" id="PS00108">
    <property type="entry name" value="PROTEIN_KINASE_ST"/>
    <property type="match status" value="3"/>
</dbReference>
<feature type="transmembrane region" description="Helical" evidence="16">
    <location>
        <begin position="287"/>
        <end position="309"/>
    </location>
</feature>
<dbReference type="InterPro" id="IPR017441">
    <property type="entry name" value="Protein_kinase_ATP_BS"/>
</dbReference>
<feature type="domain" description="Protein kinase" evidence="18">
    <location>
        <begin position="1025"/>
        <end position="1266"/>
    </location>
</feature>
<dbReference type="FunFam" id="3.30.430.20:FF:000002">
    <property type="entry name" value="Cysteine-rich receptor-like protein kinase 10"/>
    <property type="match status" value="2"/>
</dbReference>
<evidence type="ECO:0000256" key="2">
    <source>
        <dbReference type="ARBA" id="ARBA00022527"/>
    </source>
</evidence>
<dbReference type="PANTHER" id="PTHR27002:SF428">
    <property type="entry name" value="OS07G0541900 PROTEIN"/>
    <property type="match status" value="1"/>
</dbReference>
<evidence type="ECO:0000256" key="10">
    <source>
        <dbReference type="ARBA" id="ARBA00022840"/>
    </source>
</evidence>
<dbReference type="Gene3D" id="1.10.510.10">
    <property type="entry name" value="Transferase(Phosphotransferase) domain 1"/>
    <property type="match status" value="3"/>
</dbReference>
<keyword evidence="13" id="KW-0675">Receptor</keyword>
<feature type="binding site" evidence="15">
    <location>
        <position position="1052"/>
    </location>
    <ligand>
        <name>ATP</name>
        <dbReference type="ChEBI" id="CHEBI:30616"/>
    </ligand>
</feature>
<evidence type="ECO:0000256" key="16">
    <source>
        <dbReference type="SAM" id="Phobius"/>
    </source>
</evidence>
<keyword evidence="7" id="KW-0677">Repeat</keyword>
<dbReference type="Gene3D" id="3.30.430.20">
    <property type="entry name" value="Gnk2 domain, C-X8-C-X2-C motif"/>
    <property type="match status" value="6"/>
</dbReference>
<keyword evidence="10 15" id="KW-0067">ATP-binding</keyword>
<dbReference type="FunFam" id="1.10.510.10:FF:000129">
    <property type="entry name" value="cysteine-rich receptor-like protein kinase 10"/>
    <property type="match status" value="1"/>
</dbReference>
<evidence type="ECO:0000256" key="8">
    <source>
        <dbReference type="ARBA" id="ARBA00022741"/>
    </source>
</evidence>
<dbReference type="PANTHER" id="PTHR27002">
    <property type="entry name" value="RECEPTOR-LIKE SERINE/THREONINE-PROTEIN KINASE SD1-8"/>
    <property type="match status" value="1"/>
</dbReference>
<dbReference type="SUPFAM" id="SSF56112">
    <property type="entry name" value="Protein kinase-like (PK-like)"/>
    <property type="match status" value="3"/>
</dbReference>
<sequence>MLRRSLVAHAVLLFAAVALPLAAAQPWPVCGTSGGTYTAGSKYETNLDNLALILSGNASSSLFASGTVGSSPNTVYGLLLCRGDINPSDCADCGTQVVQDVGQACNRTKDKILVYNQCYAQFSNRGDFLAATNNSGEYSLLISGTNITSTDVAGYDRAVTELLNATVRYAVENSTRLFATGQRVGNDTGFSNIYSMAQCSPDLSPAQCRSCLDGLVGQWWKTFPLNGKGARVAGPRCYLRSELGPFYTGSPMVRLPVKADGLTPASAPAPDVVPAITGGKNNSGSKILVIILPIVSVAIIMAVISLCIWNARKKRRLAKAERHPGTDTNEDFESVQSTLLSLASLQVATDNFHESNKIGEGGFGAVYKGILHGQEVAVKRMAKGSNQGLEELKNELVLVAKLHHRNLVRLVGFCLDEGERLLIYEYMSNKSLDTFLFEQKRKLDWAVRFKIIEGIARGLQYLHQDSQKKIVHRDMKASNILLDADMNPKIGDFGLARLFGQDQTREVTSRIAGTFGYMPPEYVLRGQYSTKSDVFSFGILVIEIVTGQRRNSGPYLSEQNDEDILSIVWRHWEEGAIAEMIDHSLGRNYSETEVLKCVNIGLLCVQQNPVDRPTMADVMILLNSDTTCTMPALAPRPAYLIDGTSGYSQTVTQWSGSPTIEQACSDGAMRRRSSVLHAVLLLLLVAAVALPLAAAQPWPVCGTSGGNYTAGSTYESNLLRLASTLRANASASPTLFASGVRGAGPDAVYGLLLCRGDMNPSDCFDCGTRVGDDVAQACNRTKDAILVYNQCYAQFSDTGDFLAATNNSGAYSLLISGTNISSADVAGYDRAVTELLNATVRYAVENSTRLFATGQRVGADPAFRNIYSMAQCSPDLSPAQCRSCLDGLVGQWWTGFLFPRNGEGARVAGPRCYLRSELGSGFYTGAPMVLLRADGLSPASAPAPDVVPATTLVKKNSASKILVIALPIVAVAIVAATSLCMWTVRKKSRSAKAEHLSELDASEDLESVKSTLLTLGSLQVATDNFDESKKLGEGGFGAVYKGHLFGQEVAVKRMAKGSNQGLEELKNELVLVAKLHHKNLVRLVDAEQRRQLDWATRFRIIEGVARGLQYLHQDSQKKIVHRDMKASNVLLDADLNPKIGDFGLARLFGQDQTRDVTNRIVGTFGYMAPEYVIRGQYSTKSDVFSFGILVLEIVTGQRNSGLCFAEQNEDLVWRHWTEGNIVEMIDYSLDRNYPEAEVQKCVNIGLLSVQQNPIDRPTMADVMILLNSDATSSLPAPMAHRPIYLSDGSSATSSTGEMLRRRRSSSVVHAVLFFAAVVLPLAATQPWPQCGNGSTFTAGSTYETNLKNLALTLRTNAASSTTLFASDSRGSGPDTVYGLLLCRGDLNYSVCADCGNKVWGDAGSACNRTMDMALVYNQCYARFSNKGDFLTSMYNSLESSTPLMSSINVTSADVAGYDRAVTELLNATVRYAVENTKTLFATGQRLGTEPGFRIIYSLAQCSEMSPVTCRSCLDDLVGRWWKTFPTNVDGARVDGDRCHLRSELYLFYTGDPMVRLPDVKANGLMPSPDVPAITGGEKNSGSKILVIILPTVSVAIIAVISLCIWNVRKRSRSAKAGHYSRPDTSEDFESVKSTVLSLASLQVATDNFHESKKIGEGGFGEVYMGILSGQEVAVKRMTKGSNQGLEELKNELVLVAKLHHRNLVRLVGFCLEEGERLLVYEYMPNKSLDTFLFDAKQRRQLDWATRFKIIEGIARGLQYLHQDSQKKIVHRDMKASNILLDADMNPKIGDFGLARLFGQDQTRDITSRIAGTFGYMSPEYVMRGQYSTKSDVFSFGILVIEIVTGRRRNSRPYFCEQNDEDILSIVWRLWEEGTTTEMIDYSLGRNYPEAEVLKCVNIGLLCVQQNPVDRPTMTDVLVLLNSDTTCTLPTLAPRPTYLIDGTSSYSQTVTQWSGR</sequence>
<accession>A0A0E0GYZ1</accession>
<dbReference type="GO" id="GO:0006950">
    <property type="term" value="P:response to stress"/>
    <property type="evidence" value="ECO:0007669"/>
    <property type="project" value="UniProtKB-ARBA"/>
</dbReference>
<dbReference type="InterPro" id="IPR011009">
    <property type="entry name" value="Kinase-like_dom_sf"/>
</dbReference>
<dbReference type="InterPro" id="IPR000719">
    <property type="entry name" value="Prot_kinase_dom"/>
</dbReference>
<dbReference type="OMA" id="WSENKGE"/>
<dbReference type="GO" id="GO:0005886">
    <property type="term" value="C:plasma membrane"/>
    <property type="evidence" value="ECO:0007669"/>
    <property type="project" value="TreeGrafter"/>
</dbReference>
<dbReference type="PROSITE" id="PS50011">
    <property type="entry name" value="PROTEIN_KINASE_DOM"/>
    <property type="match status" value="3"/>
</dbReference>
<dbReference type="Gramene" id="ONIVA04G05630.2">
    <property type="protein sequence ID" value="ONIVA04G05630.2"/>
    <property type="gene ID" value="ONIVA04G05630"/>
</dbReference>
<keyword evidence="21" id="KW-1185">Reference proteome</keyword>
<keyword evidence="5 16" id="KW-0812">Transmembrane</keyword>
<dbReference type="Gene3D" id="3.30.200.20">
    <property type="entry name" value="Phosphorylase Kinase, domain 1"/>
    <property type="match status" value="3"/>
</dbReference>
<evidence type="ECO:0000259" key="18">
    <source>
        <dbReference type="PROSITE" id="PS50011"/>
    </source>
</evidence>
<feature type="signal peptide" evidence="17">
    <location>
        <begin position="1"/>
        <end position="24"/>
    </location>
</feature>
<evidence type="ECO:0000256" key="4">
    <source>
        <dbReference type="ARBA" id="ARBA00022679"/>
    </source>
</evidence>
<feature type="transmembrane region" description="Helical" evidence="16">
    <location>
        <begin position="675"/>
        <end position="694"/>
    </location>
</feature>
<dbReference type="FunFam" id="3.30.200.20:FF:000177">
    <property type="entry name" value="Cysteine-rich receptor-like protein kinase 2"/>
    <property type="match status" value="1"/>
</dbReference>
<evidence type="ECO:0000256" key="15">
    <source>
        <dbReference type="PROSITE-ProRule" id="PRU10141"/>
    </source>
</evidence>
<evidence type="ECO:0000256" key="7">
    <source>
        <dbReference type="ARBA" id="ARBA00022737"/>
    </source>
</evidence>
<evidence type="ECO:0000256" key="11">
    <source>
        <dbReference type="ARBA" id="ARBA00022989"/>
    </source>
</evidence>
<keyword evidence="3" id="KW-0597">Phosphoprotein</keyword>
<feature type="domain" description="Gnk2-homologous" evidence="19">
    <location>
        <begin position="1439"/>
        <end position="1547"/>
    </location>
</feature>
<feature type="domain" description="Protein kinase" evidence="18">
    <location>
        <begin position="1648"/>
        <end position="1931"/>
    </location>
</feature>
<evidence type="ECO:0000256" key="12">
    <source>
        <dbReference type="ARBA" id="ARBA00023136"/>
    </source>
</evidence>
<dbReference type="InterPro" id="IPR001245">
    <property type="entry name" value="Ser-Thr/Tyr_kinase_cat_dom"/>
</dbReference>
<keyword evidence="9" id="KW-0418">Kinase</keyword>
<dbReference type="GO" id="GO:0004674">
    <property type="term" value="F:protein serine/threonine kinase activity"/>
    <property type="evidence" value="ECO:0007669"/>
    <property type="project" value="UniProtKB-KW"/>
</dbReference>
<feature type="binding site" evidence="15">
    <location>
        <position position="1675"/>
    </location>
    <ligand>
        <name>ATP</name>
        <dbReference type="ChEBI" id="CHEBI:30616"/>
    </ligand>
</feature>
<reference evidence="20" key="2">
    <citation type="submission" date="2018-04" db="EMBL/GenBank/DDBJ databases">
        <title>OnivRS2 (Oryza nivara Reference Sequence Version 2).</title>
        <authorList>
            <person name="Zhang J."/>
            <person name="Kudrna D."/>
            <person name="Lee S."/>
            <person name="Talag J."/>
            <person name="Rajasekar S."/>
            <person name="Welchert J."/>
            <person name="Hsing Y.-I."/>
            <person name="Wing R.A."/>
        </authorList>
    </citation>
    <scope>NUCLEOTIDE SEQUENCE [LARGE SCALE GENOMIC DNA]</scope>
    <source>
        <strain evidence="20">SL10</strain>
    </source>
</reference>
<reference evidence="20" key="1">
    <citation type="submission" date="2015-04" db="UniProtKB">
        <authorList>
            <consortium name="EnsemblPlants"/>
        </authorList>
    </citation>
    <scope>IDENTIFICATION</scope>
    <source>
        <strain evidence="20">SL10</strain>
    </source>
</reference>
<dbReference type="Proteomes" id="UP000006591">
    <property type="component" value="Chromosome 4"/>
</dbReference>
<comment type="subcellular location">
    <subcellularLocation>
        <location evidence="1">Membrane</location>
        <topology evidence="1">Single-pass membrane protein</topology>
    </subcellularLocation>
</comment>
<dbReference type="GO" id="GO:0005524">
    <property type="term" value="F:ATP binding"/>
    <property type="evidence" value="ECO:0007669"/>
    <property type="project" value="UniProtKB-UniRule"/>
</dbReference>
<feature type="transmembrane region" description="Helical" evidence="16">
    <location>
        <begin position="1307"/>
        <end position="1327"/>
    </location>
</feature>
<keyword evidence="11 16" id="KW-1133">Transmembrane helix</keyword>
<evidence type="ECO:0000256" key="14">
    <source>
        <dbReference type="ARBA" id="ARBA00023180"/>
    </source>
</evidence>
<evidence type="ECO:0000256" key="5">
    <source>
        <dbReference type="ARBA" id="ARBA00022692"/>
    </source>
</evidence>
<feature type="domain" description="Protein kinase" evidence="18">
    <location>
        <begin position="352"/>
        <end position="633"/>
    </location>
</feature>
<proteinExistence type="predicted"/>
<evidence type="ECO:0000259" key="19">
    <source>
        <dbReference type="PROSITE" id="PS51473"/>
    </source>
</evidence>